<dbReference type="SMART" id="SM00347">
    <property type="entry name" value="HTH_MARR"/>
    <property type="match status" value="1"/>
</dbReference>
<evidence type="ECO:0000259" key="1">
    <source>
        <dbReference type="PROSITE" id="PS50995"/>
    </source>
</evidence>
<dbReference type="SUPFAM" id="SSF46785">
    <property type="entry name" value="Winged helix' DNA-binding domain"/>
    <property type="match status" value="1"/>
</dbReference>
<feature type="domain" description="HTH marR-type" evidence="1">
    <location>
        <begin position="18"/>
        <end position="151"/>
    </location>
</feature>
<gene>
    <name evidence="2" type="ORF">DVH02_04905</name>
</gene>
<dbReference type="EMBL" id="QQNA01000029">
    <property type="protein sequence ID" value="RDG39218.1"/>
    <property type="molecule type" value="Genomic_DNA"/>
</dbReference>
<proteinExistence type="predicted"/>
<dbReference type="InterPro" id="IPR000835">
    <property type="entry name" value="HTH_MarR-typ"/>
</dbReference>
<dbReference type="Gene3D" id="1.10.287.100">
    <property type="match status" value="1"/>
</dbReference>
<dbReference type="OrthoDB" id="3215377at2"/>
<dbReference type="Proteomes" id="UP000253741">
    <property type="component" value="Unassembled WGS sequence"/>
</dbReference>
<dbReference type="InterPro" id="IPR052526">
    <property type="entry name" value="HTH-type_Bedaq_tolerance"/>
</dbReference>
<dbReference type="Pfam" id="PF01047">
    <property type="entry name" value="MarR"/>
    <property type="match status" value="1"/>
</dbReference>
<dbReference type="InterPro" id="IPR036390">
    <property type="entry name" value="WH_DNA-bd_sf"/>
</dbReference>
<dbReference type="Gene3D" id="1.10.10.10">
    <property type="entry name" value="Winged helix-like DNA-binding domain superfamily/Winged helix DNA-binding domain"/>
    <property type="match status" value="1"/>
</dbReference>
<comment type="caution">
    <text evidence="2">The sequence shown here is derived from an EMBL/GenBank/DDBJ whole genome shotgun (WGS) entry which is preliminary data.</text>
</comment>
<dbReference type="PROSITE" id="PS50995">
    <property type="entry name" value="HTH_MARR_2"/>
    <property type="match status" value="1"/>
</dbReference>
<evidence type="ECO:0000313" key="3">
    <source>
        <dbReference type="Proteomes" id="UP000253741"/>
    </source>
</evidence>
<reference evidence="2 3" key="1">
    <citation type="submission" date="2018-07" db="EMBL/GenBank/DDBJ databases">
        <title>Streptomyces species from bats.</title>
        <authorList>
            <person name="Dunlap C."/>
        </authorList>
    </citation>
    <scope>NUCLEOTIDE SEQUENCE [LARGE SCALE GENOMIC DNA]</scope>
    <source>
        <strain evidence="2 3">AC230</strain>
    </source>
</reference>
<keyword evidence="3" id="KW-1185">Reference proteome</keyword>
<dbReference type="RefSeq" id="WP_114622433.1">
    <property type="nucleotide sequence ID" value="NZ_QQNA01000029.1"/>
</dbReference>
<evidence type="ECO:0000313" key="2">
    <source>
        <dbReference type="EMBL" id="RDG39218.1"/>
    </source>
</evidence>
<dbReference type="GO" id="GO:0003700">
    <property type="term" value="F:DNA-binding transcription factor activity"/>
    <property type="evidence" value="ECO:0007669"/>
    <property type="project" value="InterPro"/>
</dbReference>
<dbReference type="AlphaFoldDB" id="A0A370BBQ0"/>
<name>A0A370BBQ0_9ACTN</name>
<accession>A0A370BBQ0</accession>
<protein>
    <submittedName>
        <fullName evidence="2">MarR family transcriptional regulator</fullName>
    </submittedName>
</protein>
<sequence length="160" mass="17297">MTEQPVGPAEAPTAERLADDVTAVVGRLARRMRVAAGHDSRLTPTQRTVLARLEAEGPATTAALARAEYVRPQSMRLTLGALEEQGMIERTPDPDDGRQSVVSASRTGLTTLAELRAAKRGWLTEVMARELDAPERRVLAEAMVLLERLVEGGDSDGGRR</sequence>
<organism evidence="2 3">
    <name type="scientific">Streptomyces corynorhini</name>
    <dbReference type="NCBI Taxonomy" id="2282652"/>
    <lineage>
        <taxon>Bacteria</taxon>
        <taxon>Bacillati</taxon>
        <taxon>Actinomycetota</taxon>
        <taxon>Actinomycetes</taxon>
        <taxon>Kitasatosporales</taxon>
        <taxon>Streptomycetaceae</taxon>
        <taxon>Streptomyces</taxon>
    </lineage>
</organism>
<dbReference type="PANTHER" id="PTHR39515">
    <property type="entry name" value="CONSERVED PROTEIN"/>
    <property type="match status" value="1"/>
</dbReference>
<dbReference type="PANTHER" id="PTHR39515:SF2">
    <property type="entry name" value="HTH-TYPE TRANSCRIPTIONAL REGULATOR RV0880"/>
    <property type="match status" value="1"/>
</dbReference>
<dbReference type="InterPro" id="IPR036388">
    <property type="entry name" value="WH-like_DNA-bd_sf"/>
</dbReference>